<dbReference type="SUPFAM" id="SSF51182">
    <property type="entry name" value="RmlC-like cupins"/>
    <property type="match status" value="1"/>
</dbReference>
<protein>
    <submittedName>
        <fullName evidence="1">Uncharacterized protein</fullName>
    </submittedName>
</protein>
<evidence type="ECO:0000313" key="1">
    <source>
        <dbReference type="EMBL" id="MBA6412187.1"/>
    </source>
</evidence>
<gene>
    <name evidence="1" type="ORF">H2508_03595</name>
</gene>
<dbReference type="Proteomes" id="UP000539350">
    <property type="component" value="Unassembled WGS sequence"/>
</dbReference>
<evidence type="ECO:0000313" key="2">
    <source>
        <dbReference type="Proteomes" id="UP000539350"/>
    </source>
</evidence>
<accession>A0A7W2TUI1</accession>
<dbReference type="EMBL" id="JACFXU010000013">
    <property type="protein sequence ID" value="MBA6412187.1"/>
    <property type="molecule type" value="Genomic_DNA"/>
</dbReference>
<proteinExistence type="predicted"/>
<organism evidence="1 2">
    <name type="scientific">Sediminihaliea albiluteola</name>
    <dbReference type="NCBI Taxonomy" id="2758564"/>
    <lineage>
        <taxon>Bacteria</taxon>
        <taxon>Pseudomonadati</taxon>
        <taxon>Pseudomonadota</taxon>
        <taxon>Gammaproteobacteria</taxon>
        <taxon>Cellvibrionales</taxon>
        <taxon>Halieaceae</taxon>
        <taxon>Sediminihaliea</taxon>
    </lineage>
</organism>
<dbReference type="RefSeq" id="WP_182169003.1">
    <property type="nucleotide sequence ID" value="NZ_JACFXU010000013.1"/>
</dbReference>
<dbReference type="AlphaFoldDB" id="A0A7W2TUI1"/>
<dbReference type="InterPro" id="IPR011051">
    <property type="entry name" value="RmlC_Cupin_sf"/>
</dbReference>
<comment type="caution">
    <text evidence="1">The sequence shown here is derived from an EMBL/GenBank/DDBJ whole genome shotgun (WGS) entry which is preliminary data.</text>
</comment>
<reference evidence="1 2" key="1">
    <citation type="submission" date="2020-07" db="EMBL/GenBank/DDBJ databases">
        <title>Halieaceae bacterium, F7430, whole genome shotgun sequencing project.</title>
        <authorList>
            <person name="Jiang S."/>
            <person name="Liu Z.W."/>
            <person name="Du Z.J."/>
        </authorList>
    </citation>
    <scope>NUCLEOTIDE SEQUENCE [LARGE SCALE GENOMIC DNA]</scope>
    <source>
        <strain evidence="1 2">F7430</strain>
    </source>
</reference>
<name>A0A7W2TUI1_9GAMM</name>
<keyword evidence="2" id="KW-1185">Reference proteome</keyword>
<sequence length="431" mass="48417">MNHPLQSTDYLHYRKGQPLTCLQQWREQGGEGLLVVDFQLQQYWLPDAPALPLSAIYLWSQQRLSVSVTDQQLVDPGGLDAAALYDYWSERCGFGCFVPGQPMNLQPVYIAKPWGQEIWYTGVEERGVCAFADAGKATAIPWLQAVMPDAAAGPADQALVLLKILDPSPEPVIGDLYFELHEEKREVYVVTEVDKSAWPDGVGAIRYGFDPQYRRQFDSDAQFKAAYVKAVKDYERVRRQLDALPAAEAAPETLQQAERTKRQAMNRFTYLRPLRVGDVVKVPLRLPHSLQHGVRTIEFQTPVYERKILSFAQQVLTQDHWDTDQAAAIMDLEPPAEEAFECLQKGPGLIVERIVDFDDFEVRRITLEAAATIEDLAVPDYGVAMVVAGQAELNEAQYPAGSALFMPGQRAFYRLSCAAKEPLVFLLALPR</sequence>